<dbReference type="Pfam" id="PF23385">
    <property type="entry name" value="Beta-prop_IFT140_2nd"/>
    <property type="match status" value="1"/>
</dbReference>
<evidence type="ECO:0000256" key="3">
    <source>
        <dbReference type="ARBA" id="ARBA00022737"/>
    </source>
</evidence>
<dbReference type="OrthoDB" id="10258787at2759"/>
<name>A0A183TCC1_SCHSO</name>
<dbReference type="Pfam" id="PF23383">
    <property type="entry name" value="Beta-prop_IFT140_1st"/>
    <property type="match status" value="1"/>
</dbReference>
<dbReference type="STRING" id="70667.A0A183TCC1"/>
<keyword evidence="3" id="KW-0677">Repeat</keyword>
<keyword evidence="4" id="KW-0969">Cilium</keyword>
<evidence type="ECO:0000313" key="9">
    <source>
        <dbReference type="Proteomes" id="UP000275846"/>
    </source>
</evidence>
<evidence type="ECO:0000259" key="7">
    <source>
        <dbReference type="Pfam" id="PF23385"/>
    </source>
</evidence>
<gene>
    <name evidence="8" type="ORF">SSLN_LOCUS14119</name>
</gene>
<dbReference type="WBParaSite" id="SSLN_0001465701-mRNA-1">
    <property type="protein sequence ID" value="SSLN_0001465701-mRNA-1"/>
    <property type="gene ID" value="SSLN_0001465701"/>
</dbReference>
<evidence type="ECO:0000256" key="2">
    <source>
        <dbReference type="ARBA" id="ARBA00022574"/>
    </source>
</evidence>
<evidence type="ECO:0000256" key="1">
    <source>
        <dbReference type="ARBA" id="ARBA00004138"/>
    </source>
</evidence>
<comment type="subcellular location">
    <subcellularLocation>
        <location evidence="1">Cell projection</location>
        <location evidence="1">Cilium</location>
    </subcellularLocation>
</comment>
<accession>A0A183TCC1</accession>
<dbReference type="GO" id="GO:0030991">
    <property type="term" value="C:intraciliary transport particle A"/>
    <property type="evidence" value="ECO:0007669"/>
    <property type="project" value="TreeGrafter"/>
</dbReference>
<protein>
    <submittedName>
        <fullName evidence="10">WD_REPEATS_REGION domain-containing protein</fullName>
    </submittedName>
</protein>
<dbReference type="InterPro" id="IPR015943">
    <property type="entry name" value="WD40/YVTN_repeat-like_dom_sf"/>
</dbReference>
<reference evidence="8 9" key="2">
    <citation type="submission" date="2018-11" db="EMBL/GenBank/DDBJ databases">
        <authorList>
            <consortium name="Pathogen Informatics"/>
        </authorList>
    </citation>
    <scope>NUCLEOTIDE SEQUENCE [LARGE SCALE GENOMIC DNA]</scope>
    <source>
        <strain evidence="8 9">NST_G2</strain>
    </source>
</reference>
<dbReference type="InterPro" id="IPR036322">
    <property type="entry name" value="WD40_repeat_dom_sf"/>
</dbReference>
<evidence type="ECO:0000259" key="6">
    <source>
        <dbReference type="Pfam" id="PF23383"/>
    </source>
</evidence>
<keyword evidence="2" id="KW-0853">WD repeat</keyword>
<dbReference type="InterPro" id="IPR056154">
    <property type="entry name" value="Beta-prop_IFT140_1st"/>
</dbReference>
<keyword evidence="9" id="KW-1185">Reference proteome</keyword>
<keyword evidence="5" id="KW-0966">Cell projection</keyword>
<feature type="domain" description="IFT140 second beta-propeller" evidence="7">
    <location>
        <begin position="334"/>
        <end position="411"/>
    </location>
</feature>
<dbReference type="InterPro" id="IPR056155">
    <property type="entry name" value="Beta-prop_IFT140_2nd"/>
</dbReference>
<dbReference type="AlphaFoldDB" id="A0A183TCC1"/>
<sequence>MFQGHIVRLSADLNCLARNFETTTERLSSIGHCGAPVIKILVDECYRLLLAITEDNMLIEFKISDEAGRTLSEIMRLKLASKLSNEPSFGWAGEMTLAMALGENVIRFWDISKSDNYTLTPSLPATGDQQTTVRITRIAYCPKFKLLAAGLSNGQIAIWRKVSNPKHPKATPIEAEQRSLCSNAGSLTAETGSAVFEPASHWHAQPIIDLISNHADENLRESSKVAVRLIAWDNVEGRLLAAYDTAENTDEACVVLEDETKFGVFILHQQALCVNLGGYGSAVVQISPQKMVVMSSDLRKLTKPSEPSIRSSLVGTTGSAALTANFAKPVDVTQNILAVEEQLRGCFCTKGTVKQLINFSENEGEISAVCSCSGFMACLTDEGYLRTFDLTRREVKQLSGSKHYETFLAPFIPTAQATASSETPALRVRVTYLSVNASASLVALSLSSAAAAPATAVVRSESRRPAEAAESRYLITADEQLAWLPDPRLFVWQVETDRCQVFTFATGEQVRGQEACGADECKGTFRPSADGKLDAFFHYSLDCWFFST</sequence>
<reference evidence="10" key="1">
    <citation type="submission" date="2016-06" db="UniProtKB">
        <authorList>
            <consortium name="WormBaseParasite"/>
        </authorList>
    </citation>
    <scope>IDENTIFICATION</scope>
</reference>
<feature type="domain" description="IFT140 first beta-propeller" evidence="6">
    <location>
        <begin position="28"/>
        <end position="168"/>
    </location>
</feature>
<dbReference type="Proteomes" id="UP000275846">
    <property type="component" value="Unassembled WGS sequence"/>
</dbReference>
<dbReference type="PANTHER" id="PTHR15722">
    <property type="entry name" value="IFT140/172-RELATED"/>
    <property type="match status" value="1"/>
</dbReference>
<dbReference type="GO" id="GO:0035721">
    <property type="term" value="P:intraciliary retrograde transport"/>
    <property type="evidence" value="ECO:0007669"/>
    <property type="project" value="TreeGrafter"/>
</dbReference>
<dbReference type="PANTHER" id="PTHR15722:SF7">
    <property type="entry name" value="INTRAFLAGELLAR TRANSPORT PROTEIN 140 HOMOLOG"/>
    <property type="match status" value="1"/>
</dbReference>
<evidence type="ECO:0000313" key="8">
    <source>
        <dbReference type="EMBL" id="VDM00505.1"/>
    </source>
</evidence>
<dbReference type="Gene3D" id="2.130.10.10">
    <property type="entry name" value="YVTN repeat-like/Quinoprotein amine dehydrogenase"/>
    <property type="match status" value="1"/>
</dbReference>
<organism evidence="10">
    <name type="scientific">Schistocephalus solidus</name>
    <name type="common">Tapeworm</name>
    <dbReference type="NCBI Taxonomy" id="70667"/>
    <lineage>
        <taxon>Eukaryota</taxon>
        <taxon>Metazoa</taxon>
        <taxon>Spiralia</taxon>
        <taxon>Lophotrochozoa</taxon>
        <taxon>Platyhelminthes</taxon>
        <taxon>Cestoda</taxon>
        <taxon>Eucestoda</taxon>
        <taxon>Diphyllobothriidea</taxon>
        <taxon>Diphyllobothriidae</taxon>
        <taxon>Schistocephalus</taxon>
    </lineage>
</organism>
<dbReference type="GO" id="GO:0005930">
    <property type="term" value="C:axoneme"/>
    <property type="evidence" value="ECO:0007669"/>
    <property type="project" value="TreeGrafter"/>
</dbReference>
<evidence type="ECO:0000313" key="10">
    <source>
        <dbReference type="WBParaSite" id="SSLN_0001465701-mRNA-1"/>
    </source>
</evidence>
<proteinExistence type="predicted"/>
<evidence type="ECO:0000256" key="4">
    <source>
        <dbReference type="ARBA" id="ARBA00023069"/>
    </source>
</evidence>
<evidence type="ECO:0000256" key="5">
    <source>
        <dbReference type="ARBA" id="ARBA00023273"/>
    </source>
</evidence>
<dbReference type="EMBL" id="UYSU01038663">
    <property type="protein sequence ID" value="VDM00505.1"/>
    <property type="molecule type" value="Genomic_DNA"/>
</dbReference>
<dbReference type="GO" id="GO:0036064">
    <property type="term" value="C:ciliary basal body"/>
    <property type="evidence" value="ECO:0007669"/>
    <property type="project" value="TreeGrafter"/>
</dbReference>
<dbReference type="SUPFAM" id="SSF50978">
    <property type="entry name" value="WD40 repeat-like"/>
    <property type="match status" value="1"/>
</dbReference>